<dbReference type="EMBL" id="KV453933">
    <property type="protein sequence ID" value="ODV72792.1"/>
    <property type="molecule type" value="Genomic_DNA"/>
</dbReference>
<dbReference type="GO" id="GO:0009986">
    <property type="term" value="C:cell surface"/>
    <property type="evidence" value="ECO:0007669"/>
    <property type="project" value="TreeGrafter"/>
</dbReference>
<comment type="similarity">
    <text evidence="2 13">Belongs to the glycosyl hydrolase 17 family.</text>
</comment>
<dbReference type="InterPro" id="IPR000490">
    <property type="entry name" value="Glyco_hydro_17"/>
</dbReference>
<reference evidence="15 16" key="1">
    <citation type="journal article" date="2016" name="Proc. Natl. Acad. Sci. U.S.A.">
        <title>Comparative genomics of biotechnologically important yeasts.</title>
        <authorList>
            <person name="Riley R."/>
            <person name="Haridas S."/>
            <person name="Wolfe K.H."/>
            <person name="Lopes M.R."/>
            <person name="Hittinger C.T."/>
            <person name="Goeker M."/>
            <person name="Salamov A.A."/>
            <person name="Wisecaver J.H."/>
            <person name="Long T.M."/>
            <person name="Calvey C.H."/>
            <person name="Aerts A.L."/>
            <person name="Barry K.W."/>
            <person name="Choi C."/>
            <person name="Clum A."/>
            <person name="Coughlan A.Y."/>
            <person name="Deshpande S."/>
            <person name="Douglass A.P."/>
            <person name="Hanson S.J."/>
            <person name="Klenk H.-P."/>
            <person name="LaButti K.M."/>
            <person name="Lapidus A."/>
            <person name="Lindquist E.A."/>
            <person name="Lipzen A.M."/>
            <person name="Meier-Kolthoff J.P."/>
            <person name="Ohm R.A."/>
            <person name="Otillar R.P."/>
            <person name="Pangilinan J.L."/>
            <person name="Peng Y."/>
            <person name="Rokas A."/>
            <person name="Rosa C.A."/>
            <person name="Scheuner C."/>
            <person name="Sibirny A.A."/>
            <person name="Slot J.C."/>
            <person name="Stielow J.B."/>
            <person name="Sun H."/>
            <person name="Kurtzman C.P."/>
            <person name="Blackwell M."/>
            <person name="Grigoriev I.V."/>
            <person name="Jeffries T.W."/>
        </authorList>
    </citation>
    <scope>NUCLEOTIDE SEQUENCE [LARGE SCALE GENOMIC DNA]</scope>
    <source>
        <strain evidence="16">ATCC 18201 / CBS 1600 / BCRC 20928 / JCM 3617 / NBRC 0987 / NRRL Y-1542</strain>
    </source>
</reference>
<protein>
    <recommendedName>
        <fullName evidence="11">glucan 1,3-beta-glucosidase</fullName>
        <ecNumber evidence="11">3.2.1.58</ecNumber>
    </recommendedName>
    <alternativeName>
        <fullName evidence="12">Exo-1,3-beta-glucanase</fullName>
    </alternativeName>
</protein>
<dbReference type="GO" id="GO:0031505">
    <property type="term" value="P:fungal-type cell wall organization"/>
    <property type="evidence" value="ECO:0007669"/>
    <property type="project" value="UniProtKB-ARBA"/>
</dbReference>
<organism evidence="15 16">
    <name type="scientific">Cyberlindnera jadinii (strain ATCC 18201 / CBS 1600 / BCRC 20928 / JCM 3617 / NBRC 0987 / NRRL Y-1542)</name>
    <name type="common">Torula yeast</name>
    <name type="synonym">Candida utilis</name>
    <dbReference type="NCBI Taxonomy" id="983966"/>
    <lineage>
        <taxon>Eukaryota</taxon>
        <taxon>Fungi</taxon>
        <taxon>Dikarya</taxon>
        <taxon>Ascomycota</taxon>
        <taxon>Saccharomycotina</taxon>
        <taxon>Saccharomycetes</taxon>
        <taxon>Phaffomycetales</taxon>
        <taxon>Phaffomycetaceae</taxon>
        <taxon>Cyberlindnera</taxon>
    </lineage>
</organism>
<keyword evidence="15" id="KW-0808">Transferase</keyword>
<evidence type="ECO:0000256" key="10">
    <source>
        <dbReference type="ARBA" id="ARBA00036824"/>
    </source>
</evidence>
<evidence type="ECO:0000256" key="12">
    <source>
        <dbReference type="ARBA" id="ARBA00041761"/>
    </source>
</evidence>
<dbReference type="Proteomes" id="UP000094389">
    <property type="component" value="Unassembled WGS sequence"/>
</dbReference>
<evidence type="ECO:0000313" key="16">
    <source>
        <dbReference type="Proteomes" id="UP000094389"/>
    </source>
</evidence>
<dbReference type="SUPFAM" id="SSF51445">
    <property type="entry name" value="(Trans)glycosidases"/>
    <property type="match status" value="1"/>
</dbReference>
<keyword evidence="6 14" id="KW-0378">Hydrolase</keyword>
<keyword evidence="7" id="KW-0325">Glycoprotein</keyword>
<dbReference type="RefSeq" id="XP_020069831.1">
    <property type="nucleotide sequence ID" value="XM_020212818.1"/>
</dbReference>
<dbReference type="Pfam" id="PF00332">
    <property type="entry name" value="Glyco_hydro_17"/>
    <property type="match status" value="1"/>
</dbReference>
<dbReference type="OrthoDB" id="1293114at2759"/>
<keyword evidence="5" id="KW-0732">Signal</keyword>
<name>A0A1E4RZW7_CYBJN</name>
<evidence type="ECO:0000256" key="4">
    <source>
        <dbReference type="ARBA" id="ARBA00022525"/>
    </source>
</evidence>
<evidence type="ECO:0000256" key="2">
    <source>
        <dbReference type="ARBA" id="ARBA00008773"/>
    </source>
</evidence>
<comment type="subcellular location">
    <subcellularLocation>
        <location evidence="1">Secreted</location>
        <location evidence="1">Cell wall</location>
    </subcellularLocation>
</comment>
<evidence type="ECO:0000256" key="7">
    <source>
        <dbReference type="ARBA" id="ARBA00023180"/>
    </source>
</evidence>
<dbReference type="GO" id="GO:0016740">
    <property type="term" value="F:transferase activity"/>
    <property type="evidence" value="ECO:0007669"/>
    <property type="project" value="UniProtKB-KW"/>
</dbReference>
<keyword evidence="8 14" id="KW-0326">Glycosidase</keyword>
<evidence type="ECO:0000256" key="6">
    <source>
        <dbReference type="ARBA" id="ARBA00022801"/>
    </source>
</evidence>
<dbReference type="STRING" id="983966.A0A1E4RZW7"/>
<evidence type="ECO:0000256" key="11">
    <source>
        <dbReference type="ARBA" id="ARBA00038929"/>
    </source>
</evidence>
<dbReference type="GO" id="GO:0005975">
    <property type="term" value="P:carbohydrate metabolic process"/>
    <property type="evidence" value="ECO:0007669"/>
    <property type="project" value="InterPro"/>
</dbReference>
<evidence type="ECO:0000256" key="9">
    <source>
        <dbReference type="ARBA" id="ARBA00023316"/>
    </source>
</evidence>
<dbReference type="AlphaFoldDB" id="A0A1E4RZW7"/>
<dbReference type="PANTHER" id="PTHR16631:SF26">
    <property type="entry name" value="GLUCAN 1,3-BETA-GLUCOSIDASE"/>
    <property type="match status" value="1"/>
</dbReference>
<sequence>KELEVLSAYTSAVRVYAASDCNTLQILGPVAEEAGFSIFQGIWPNDDAHFEAEQEALKTYLPTLKKSTIKAITVGSEALYRDDMTASDLASRIQTVKDLIADIKDSEGNSYAGTPVGFVDSWNVLVDGAAHPAIAASDIVFANAFSYWQGQTKANSTFSFFDDIMQALQTIQTDKGETDITFWVGETGWPTDGSAFEASVPSVENAAHFWQDAICAMRGWGVNVIVFEAFDESWKPDTSGTSDVEKYWGVWDSDYQLKYDLTCNF</sequence>
<gene>
    <name evidence="15" type="ORF">CYBJADRAFT_129087</name>
</gene>
<evidence type="ECO:0000256" key="14">
    <source>
        <dbReference type="RuleBase" id="RU004336"/>
    </source>
</evidence>
<evidence type="ECO:0000256" key="3">
    <source>
        <dbReference type="ARBA" id="ARBA00022512"/>
    </source>
</evidence>
<dbReference type="GO" id="GO:0004338">
    <property type="term" value="F:glucan exo-1,3-beta-glucosidase activity"/>
    <property type="evidence" value="ECO:0007669"/>
    <property type="project" value="UniProtKB-EC"/>
</dbReference>
<dbReference type="GeneID" id="30987214"/>
<dbReference type="InterPro" id="IPR017853">
    <property type="entry name" value="GH"/>
</dbReference>
<proteinExistence type="inferred from homology"/>
<keyword evidence="4" id="KW-0964">Secreted</keyword>
<dbReference type="GO" id="GO:0042973">
    <property type="term" value="F:glucan endo-1,3-beta-D-glucosidase activity"/>
    <property type="evidence" value="ECO:0007669"/>
    <property type="project" value="TreeGrafter"/>
</dbReference>
<dbReference type="OMA" id="EGICAMR"/>
<keyword evidence="16" id="KW-1185">Reference proteome</keyword>
<keyword evidence="3" id="KW-0134">Cell wall</keyword>
<dbReference type="PANTHER" id="PTHR16631">
    <property type="entry name" value="GLUCAN 1,3-BETA-GLUCOSIDASE"/>
    <property type="match status" value="1"/>
</dbReference>
<feature type="non-terminal residue" evidence="15">
    <location>
        <position position="1"/>
    </location>
</feature>
<evidence type="ECO:0000313" key="15">
    <source>
        <dbReference type="EMBL" id="ODV72792.1"/>
    </source>
</evidence>
<keyword evidence="9" id="KW-0961">Cell wall biogenesis/degradation</keyword>
<comment type="catalytic activity">
    <reaction evidence="10">
        <text>Successive hydrolysis of beta-D-glucose units from the non-reducing ends of (1-&gt;3)-beta-D-glucans, releasing alpha-glucose.</text>
        <dbReference type="EC" id="3.2.1.58"/>
    </reaction>
</comment>
<dbReference type="Gene3D" id="3.20.20.80">
    <property type="entry name" value="Glycosidases"/>
    <property type="match status" value="1"/>
</dbReference>
<dbReference type="InterPro" id="IPR050732">
    <property type="entry name" value="Beta-glucan_modifiers"/>
</dbReference>
<evidence type="ECO:0000256" key="5">
    <source>
        <dbReference type="ARBA" id="ARBA00022729"/>
    </source>
</evidence>
<accession>A0A1E4RZW7</accession>
<dbReference type="EC" id="3.2.1.58" evidence="11"/>
<dbReference type="GO" id="GO:0009277">
    <property type="term" value="C:fungal-type cell wall"/>
    <property type="evidence" value="ECO:0007669"/>
    <property type="project" value="TreeGrafter"/>
</dbReference>
<evidence type="ECO:0000256" key="13">
    <source>
        <dbReference type="RuleBase" id="RU004335"/>
    </source>
</evidence>
<evidence type="ECO:0000256" key="8">
    <source>
        <dbReference type="ARBA" id="ARBA00023295"/>
    </source>
</evidence>
<dbReference type="GO" id="GO:0005576">
    <property type="term" value="C:extracellular region"/>
    <property type="evidence" value="ECO:0007669"/>
    <property type="project" value="TreeGrafter"/>
</dbReference>
<dbReference type="PROSITE" id="PS00587">
    <property type="entry name" value="GLYCOSYL_HYDROL_F17"/>
    <property type="match status" value="1"/>
</dbReference>
<evidence type="ECO:0000256" key="1">
    <source>
        <dbReference type="ARBA" id="ARBA00004191"/>
    </source>
</evidence>
<dbReference type="FunFam" id="3.20.20.80:FF:000105">
    <property type="entry name" value="Glucan 1,3-beta-glucosidase"/>
    <property type="match status" value="1"/>
</dbReference>